<name>A0A1V8SWJ7_9PEZI</name>
<accession>A0A1V8SWJ7</accession>
<dbReference type="Proteomes" id="UP000192596">
    <property type="component" value="Unassembled WGS sequence"/>
</dbReference>
<evidence type="ECO:0000313" key="1">
    <source>
        <dbReference type="EMBL" id="OQO03526.1"/>
    </source>
</evidence>
<evidence type="ECO:0000313" key="2">
    <source>
        <dbReference type="Proteomes" id="UP000192596"/>
    </source>
</evidence>
<gene>
    <name evidence="1" type="ORF">B0A48_10190</name>
</gene>
<reference evidence="2" key="1">
    <citation type="submission" date="2017-03" db="EMBL/GenBank/DDBJ databases">
        <title>Genomes of endolithic fungi from Antarctica.</title>
        <authorList>
            <person name="Coleine C."/>
            <person name="Masonjones S."/>
            <person name="Stajich J.E."/>
        </authorList>
    </citation>
    <scope>NUCLEOTIDE SEQUENCE [LARGE SCALE GENOMIC DNA]</scope>
    <source>
        <strain evidence="2">CCFEE 5527</strain>
    </source>
</reference>
<keyword evidence="2" id="KW-1185">Reference proteome</keyword>
<sequence length="153" mass="16446">MHPEAQEPLHPTPVLVLSEDQIWSCSCADKGCPAPVSLTSGLGGGSAQRSIISCLLRIAGRPGRQIAISLPSRKAAGERKTMHLEAPEPLHPTPVLVLSEDRWPIPPLCNTKTFDYIIGSRQESLEFGKKAPLARTGIQSTPEVEPEVHTASV</sequence>
<protein>
    <submittedName>
        <fullName evidence="1">Uncharacterized protein</fullName>
    </submittedName>
</protein>
<dbReference type="EMBL" id="NAJO01000024">
    <property type="protein sequence ID" value="OQO03526.1"/>
    <property type="molecule type" value="Genomic_DNA"/>
</dbReference>
<comment type="caution">
    <text evidence="1">The sequence shown here is derived from an EMBL/GenBank/DDBJ whole genome shotgun (WGS) entry which is preliminary data.</text>
</comment>
<dbReference type="AlphaFoldDB" id="A0A1V8SWJ7"/>
<dbReference type="InParanoid" id="A0A1V8SWJ7"/>
<proteinExistence type="predicted"/>
<organism evidence="1 2">
    <name type="scientific">Cryoendolithus antarcticus</name>
    <dbReference type="NCBI Taxonomy" id="1507870"/>
    <lineage>
        <taxon>Eukaryota</taxon>
        <taxon>Fungi</taxon>
        <taxon>Dikarya</taxon>
        <taxon>Ascomycota</taxon>
        <taxon>Pezizomycotina</taxon>
        <taxon>Dothideomycetes</taxon>
        <taxon>Dothideomycetidae</taxon>
        <taxon>Cladosporiales</taxon>
        <taxon>Cladosporiaceae</taxon>
        <taxon>Cryoendolithus</taxon>
    </lineage>
</organism>